<dbReference type="GO" id="GO:0005524">
    <property type="term" value="F:ATP binding"/>
    <property type="evidence" value="ECO:0007669"/>
    <property type="project" value="UniProtKB-KW"/>
</dbReference>
<dbReference type="Pfam" id="PF09180">
    <property type="entry name" value="ProRS-C_1"/>
    <property type="match status" value="1"/>
</dbReference>
<dbReference type="InterPro" id="IPR045864">
    <property type="entry name" value="aa-tRNA-synth_II/BPL/LPL"/>
</dbReference>
<dbReference type="PANTHER" id="PTHR43382">
    <property type="entry name" value="PROLYL-TRNA SYNTHETASE"/>
    <property type="match status" value="1"/>
</dbReference>
<dbReference type="InterPro" id="IPR004154">
    <property type="entry name" value="Anticodon-bd"/>
</dbReference>
<sequence length="711" mass="78257">MDVHQLTERINALGIQPSAASPSHESTTPVLSYFFTPKSGSKHPDNPDHDLKLVVAAIEDAKNLGPAKALAQLVGLKDMRAVSANDLDKLLGRSRDQASPLSLPPSLAPSTLIVTSSSLSSASSLSIPSPSDPAQSLTLSHDDWHKAVLQLKQEGAALKEAEFLLKGVEPPKPAAQKAALAPTPGAAAATKGTAQAELEGQSGVQLGITVKKEQAVFGDWYQQVLIKGEMLDYYDISGCYILKPWSYGIWQEIQTWFDRHIKALGVNNAYFPMFVSQTVLEREKDHIEGFAPEVAWVTKAGKSDLEVPIAIRPTSETVMYPYYAKWIRSHRDLPLKLNQWNSVVRWEFKNPQPFLRTREFLWQEGHTAFQTKPEADEEVLQILDLYRRVYEELLAVPVIPGVKSEKEKFAGGLYTTTVEGFIPTTGRGIQGGTSHCLGQNFSKMFNITVEDPANPGGDKLHVWQNSWGLSTRSLGVMVMVHGDDKGLVLPPRVAQLQVVVVPTGITAKTSDELRDKLNDEADRVAKDLVKAGIKAKADLRDGYTPGFKYNDWELKGVPIRLELGPKDLEKQSVLSVRRDTGAKAPLPISDLSSSIPSLLDTIHHDMLNRARATFDQSIVKVEKWEDLVPALNANNVTVLPWCEVEACEDAIKDRSAKESVQGAQEDEKAPSAGAKSLCIPHDQQRWGSVEGKTCPQCGEKAKRWTLFGRSY</sequence>
<evidence type="ECO:0000256" key="3">
    <source>
        <dbReference type="ARBA" id="ARBA00022598"/>
    </source>
</evidence>
<dbReference type="SUPFAM" id="SSF52954">
    <property type="entry name" value="Class II aaRS ABD-related"/>
    <property type="match status" value="1"/>
</dbReference>
<dbReference type="Pfam" id="PF00587">
    <property type="entry name" value="tRNA-synt_2b"/>
    <property type="match status" value="1"/>
</dbReference>
<evidence type="ECO:0000256" key="1">
    <source>
        <dbReference type="ARBA" id="ARBA00008226"/>
    </source>
</evidence>
<dbReference type="STRING" id="5288.A0A5C5G458"/>
<feature type="domain" description="Aminoacyl-transfer RNA synthetases class-II family profile" evidence="10">
    <location>
        <begin position="249"/>
        <end position="490"/>
    </location>
</feature>
<dbReference type="AlphaFoldDB" id="A0A5C5G458"/>
<name>A0A5C5G458_9BASI</name>
<dbReference type="CDD" id="cd00778">
    <property type="entry name" value="ProRS_core_arch_euk"/>
    <property type="match status" value="1"/>
</dbReference>
<dbReference type="InterPro" id="IPR033721">
    <property type="entry name" value="ProRS_core_arch_euk"/>
</dbReference>
<keyword evidence="4" id="KW-0547">Nucleotide-binding</keyword>
<dbReference type="FunFam" id="3.30.110.30:FF:000001">
    <property type="entry name" value="Bifunctional glutamate/proline--tRNA ligase"/>
    <property type="match status" value="1"/>
</dbReference>
<dbReference type="Pfam" id="PF03129">
    <property type="entry name" value="HGTP_anticodon"/>
    <property type="match status" value="1"/>
</dbReference>
<keyword evidence="6" id="KW-0648">Protein biosynthesis</keyword>
<keyword evidence="7" id="KW-0030">Aminoacyl-tRNA synthetase</keyword>
<dbReference type="GO" id="GO:0005737">
    <property type="term" value="C:cytoplasm"/>
    <property type="evidence" value="ECO:0007669"/>
    <property type="project" value="InterPro"/>
</dbReference>
<dbReference type="GO" id="GO:0006433">
    <property type="term" value="P:prolyl-tRNA aminoacylation"/>
    <property type="evidence" value="ECO:0007669"/>
    <property type="project" value="InterPro"/>
</dbReference>
<dbReference type="EC" id="6.1.1.15" evidence="2"/>
<evidence type="ECO:0000256" key="6">
    <source>
        <dbReference type="ARBA" id="ARBA00022917"/>
    </source>
</evidence>
<reference evidence="11 12" key="1">
    <citation type="submission" date="2019-03" db="EMBL/GenBank/DDBJ databases">
        <title>Rhodosporidium diobovatum UCD-FST 08-225 genome sequencing, assembly, and annotation.</title>
        <authorList>
            <person name="Fakankun I.U."/>
            <person name="Fristensky B."/>
            <person name="Levin D.B."/>
        </authorList>
    </citation>
    <scope>NUCLEOTIDE SEQUENCE [LARGE SCALE GENOMIC DNA]</scope>
    <source>
        <strain evidence="11 12">UCD-FST 08-225</strain>
    </source>
</reference>
<dbReference type="InterPro" id="IPR036621">
    <property type="entry name" value="Anticodon-bd_dom_sf"/>
</dbReference>
<dbReference type="SMART" id="SM00946">
    <property type="entry name" value="ProRS-C_1"/>
    <property type="match status" value="1"/>
</dbReference>
<evidence type="ECO:0000313" key="12">
    <source>
        <dbReference type="Proteomes" id="UP000311382"/>
    </source>
</evidence>
<evidence type="ECO:0000256" key="2">
    <source>
        <dbReference type="ARBA" id="ARBA00012831"/>
    </source>
</evidence>
<evidence type="ECO:0000256" key="9">
    <source>
        <dbReference type="ARBA" id="ARBA00047671"/>
    </source>
</evidence>
<keyword evidence="5" id="KW-0067">ATP-binding</keyword>
<keyword evidence="3" id="KW-0436">Ligase</keyword>
<dbReference type="Gene3D" id="3.40.50.800">
    <property type="entry name" value="Anticodon-binding domain"/>
    <property type="match status" value="1"/>
</dbReference>
<evidence type="ECO:0000256" key="5">
    <source>
        <dbReference type="ARBA" id="ARBA00022840"/>
    </source>
</evidence>
<dbReference type="InterPro" id="IPR016061">
    <property type="entry name" value="Pro-tRNA_ligase_II_C"/>
</dbReference>
<dbReference type="FunFam" id="3.30.930.10:FF:000007">
    <property type="entry name" value="Bifunctional glutamate/proline--tRNA ligase"/>
    <property type="match status" value="1"/>
</dbReference>
<dbReference type="Proteomes" id="UP000311382">
    <property type="component" value="Unassembled WGS sequence"/>
</dbReference>
<dbReference type="FunFam" id="3.40.50.800:FF:000005">
    <property type="entry name" value="bifunctional glutamate/proline--tRNA ligase"/>
    <property type="match status" value="1"/>
</dbReference>
<dbReference type="PRINTS" id="PR01046">
    <property type="entry name" value="TRNASYNTHPRO"/>
</dbReference>
<comment type="catalytic activity">
    <reaction evidence="9">
        <text>tRNA(Pro) + L-proline + ATP = L-prolyl-tRNA(Pro) + AMP + diphosphate</text>
        <dbReference type="Rhea" id="RHEA:14305"/>
        <dbReference type="Rhea" id="RHEA-COMP:9700"/>
        <dbReference type="Rhea" id="RHEA-COMP:9702"/>
        <dbReference type="ChEBI" id="CHEBI:30616"/>
        <dbReference type="ChEBI" id="CHEBI:33019"/>
        <dbReference type="ChEBI" id="CHEBI:60039"/>
        <dbReference type="ChEBI" id="CHEBI:78442"/>
        <dbReference type="ChEBI" id="CHEBI:78532"/>
        <dbReference type="ChEBI" id="CHEBI:456215"/>
        <dbReference type="EC" id="6.1.1.15"/>
    </reaction>
</comment>
<accession>A0A5C5G458</accession>
<dbReference type="CDD" id="cd00862">
    <property type="entry name" value="ProRS_anticodon_zinc"/>
    <property type="match status" value="1"/>
</dbReference>
<dbReference type="SUPFAM" id="SSF64586">
    <property type="entry name" value="C-terminal domain of ProRS"/>
    <property type="match status" value="1"/>
</dbReference>
<organism evidence="11 12">
    <name type="scientific">Rhodotorula diobovata</name>
    <dbReference type="NCBI Taxonomy" id="5288"/>
    <lineage>
        <taxon>Eukaryota</taxon>
        <taxon>Fungi</taxon>
        <taxon>Dikarya</taxon>
        <taxon>Basidiomycota</taxon>
        <taxon>Pucciniomycotina</taxon>
        <taxon>Microbotryomycetes</taxon>
        <taxon>Sporidiobolales</taxon>
        <taxon>Sporidiobolaceae</taxon>
        <taxon>Rhodotorula</taxon>
    </lineage>
</organism>
<dbReference type="Gene3D" id="3.30.930.10">
    <property type="entry name" value="Bira Bifunctional Protein, Domain 2"/>
    <property type="match status" value="1"/>
</dbReference>
<evidence type="ECO:0000256" key="8">
    <source>
        <dbReference type="ARBA" id="ARBA00029731"/>
    </source>
</evidence>
<dbReference type="HAMAP" id="MF_01571">
    <property type="entry name" value="Pro_tRNA_synth_type3"/>
    <property type="match status" value="1"/>
</dbReference>
<comment type="caution">
    <text evidence="11">The sequence shown here is derived from an EMBL/GenBank/DDBJ whole genome shotgun (WGS) entry which is preliminary data.</text>
</comment>
<proteinExistence type="inferred from homology"/>
<evidence type="ECO:0000256" key="4">
    <source>
        <dbReference type="ARBA" id="ARBA00022741"/>
    </source>
</evidence>
<evidence type="ECO:0000313" key="11">
    <source>
        <dbReference type="EMBL" id="TNY22671.1"/>
    </source>
</evidence>
<protein>
    <recommendedName>
        <fullName evidence="2">proline--tRNA ligase</fullName>
        <ecNumber evidence="2">6.1.1.15</ecNumber>
    </recommendedName>
    <alternativeName>
        <fullName evidence="8">Prolyl-tRNA synthetase</fullName>
    </alternativeName>
</protein>
<dbReference type="InterPro" id="IPR002316">
    <property type="entry name" value="Pro-tRNA-ligase_IIa"/>
</dbReference>
<dbReference type="PANTHER" id="PTHR43382:SF2">
    <property type="entry name" value="BIFUNCTIONAL GLUTAMATE_PROLINE--TRNA LIGASE"/>
    <property type="match status" value="1"/>
</dbReference>
<dbReference type="PROSITE" id="PS50862">
    <property type="entry name" value="AA_TRNA_LIGASE_II"/>
    <property type="match status" value="1"/>
</dbReference>
<dbReference type="InterPro" id="IPR004499">
    <property type="entry name" value="Pro-tRNA-ligase_IIa_arc-type"/>
</dbReference>
<dbReference type="OrthoDB" id="1350766at2759"/>
<dbReference type="InterPro" id="IPR002314">
    <property type="entry name" value="aa-tRNA-synt_IIb"/>
</dbReference>
<dbReference type="SUPFAM" id="SSF55681">
    <property type="entry name" value="Class II aaRS and biotin synthetases"/>
    <property type="match status" value="1"/>
</dbReference>
<comment type="similarity">
    <text evidence="1">Belongs to the class-II aminoacyl-tRNA synthetase family.</text>
</comment>
<keyword evidence="12" id="KW-1185">Reference proteome</keyword>
<dbReference type="GO" id="GO:0017101">
    <property type="term" value="C:aminoacyl-tRNA synthetase multienzyme complex"/>
    <property type="evidence" value="ECO:0007669"/>
    <property type="project" value="TreeGrafter"/>
</dbReference>
<evidence type="ECO:0000256" key="7">
    <source>
        <dbReference type="ARBA" id="ARBA00023146"/>
    </source>
</evidence>
<dbReference type="InterPro" id="IPR017449">
    <property type="entry name" value="Pro-tRNA_synth_II"/>
</dbReference>
<dbReference type="Gene3D" id="3.30.110.30">
    <property type="entry name" value="C-terminal domain of ProRS"/>
    <property type="match status" value="1"/>
</dbReference>
<dbReference type="InterPro" id="IPR006195">
    <property type="entry name" value="aa-tRNA-synth_II"/>
</dbReference>
<dbReference type="GO" id="GO:0004827">
    <property type="term" value="F:proline-tRNA ligase activity"/>
    <property type="evidence" value="ECO:0007669"/>
    <property type="project" value="UniProtKB-EC"/>
</dbReference>
<dbReference type="NCBIfam" id="TIGR00408">
    <property type="entry name" value="proS_fam_I"/>
    <property type="match status" value="1"/>
</dbReference>
<dbReference type="EMBL" id="SOZI01000021">
    <property type="protein sequence ID" value="TNY22671.1"/>
    <property type="molecule type" value="Genomic_DNA"/>
</dbReference>
<evidence type="ECO:0000259" key="10">
    <source>
        <dbReference type="PROSITE" id="PS50862"/>
    </source>
</evidence>
<gene>
    <name evidence="11" type="ORF">DMC30DRAFT_121703</name>
</gene>